<dbReference type="EMBL" id="UWOC01000161">
    <property type="protein sequence ID" value="VCU10129.1"/>
    <property type="molecule type" value="Genomic_DNA"/>
</dbReference>
<keyword evidence="2" id="KW-1185">Reference proteome</keyword>
<organism evidence="1 2">
    <name type="scientific">Rhodoplanes serenus</name>
    <dbReference type="NCBI Taxonomy" id="200615"/>
    <lineage>
        <taxon>Bacteria</taxon>
        <taxon>Pseudomonadati</taxon>
        <taxon>Pseudomonadota</taxon>
        <taxon>Alphaproteobacteria</taxon>
        <taxon>Hyphomicrobiales</taxon>
        <taxon>Nitrobacteraceae</taxon>
        <taxon>Rhodoplanes</taxon>
    </lineage>
</organism>
<accession>A0A3S4B2L0</accession>
<dbReference type="Proteomes" id="UP000289200">
    <property type="component" value="Unassembled WGS sequence"/>
</dbReference>
<gene>
    <name evidence="1" type="ORF">RHODGE_RHODGE_03315</name>
</gene>
<dbReference type="Pfam" id="PF20901">
    <property type="entry name" value="Sf6_terminase"/>
    <property type="match status" value="1"/>
</dbReference>
<dbReference type="RefSeq" id="WP_207211526.1">
    <property type="nucleotide sequence ID" value="NZ_UWOC01000161.1"/>
</dbReference>
<dbReference type="InterPro" id="IPR048683">
    <property type="entry name" value="Sf6_terminase"/>
</dbReference>
<evidence type="ECO:0000313" key="1">
    <source>
        <dbReference type="EMBL" id="VCU10129.1"/>
    </source>
</evidence>
<comment type="caution">
    <text evidence="1">The sequence shown here is derived from an EMBL/GenBank/DDBJ whole genome shotgun (WGS) entry which is preliminary data.</text>
</comment>
<name>A0A3S4B2L0_9BRAD</name>
<dbReference type="AlphaFoldDB" id="A0A3S4B2L0"/>
<proteinExistence type="predicted"/>
<evidence type="ECO:0000313" key="2">
    <source>
        <dbReference type="Proteomes" id="UP000289200"/>
    </source>
</evidence>
<reference evidence="2" key="1">
    <citation type="submission" date="2018-10" db="EMBL/GenBank/DDBJ databases">
        <authorList>
            <person name="Peiro R."/>
            <person name="Begona"/>
            <person name="Cbmso G."/>
            <person name="Lopez M."/>
            <person name="Gonzalez S."/>
            <person name="Sacristan E."/>
            <person name="Castillo E."/>
        </authorList>
    </citation>
    <scope>NUCLEOTIDE SEQUENCE [LARGE SCALE GENOMIC DNA]</scope>
</reference>
<dbReference type="Gene3D" id="1.10.10.60">
    <property type="entry name" value="Homeodomain-like"/>
    <property type="match status" value="1"/>
</dbReference>
<sequence length="165" mass="18635">MGRPSEFTAEIAEAICERLSDGQSLRVICAASDMPAASTVFRWLQQHSDFREQYARAREAQADHMAEEILAIADTPQEGERREESKDGVKIVRDDMLGHRRLQVDARKWLMARIAPKKYGDKLVHEGGDSPIGHEHRHKFDLSKWTDEELEEAERLAAKAAAPSA</sequence>
<evidence type="ECO:0008006" key="3">
    <source>
        <dbReference type="Google" id="ProtNLM"/>
    </source>
</evidence>
<protein>
    <recommendedName>
        <fullName evidence="3">Terminase small subunit protein</fullName>
    </recommendedName>
</protein>